<dbReference type="PATRIC" id="fig|1703.6.peg.2140"/>
<dbReference type="Proteomes" id="UP000031488">
    <property type="component" value="Unassembled WGS sequence"/>
</dbReference>
<organism evidence="2 3">
    <name type="scientific">Brevibacterium linens</name>
    <dbReference type="NCBI Taxonomy" id="1703"/>
    <lineage>
        <taxon>Bacteria</taxon>
        <taxon>Bacillati</taxon>
        <taxon>Actinomycetota</taxon>
        <taxon>Actinomycetes</taxon>
        <taxon>Micrococcales</taxon>
        <taxon>Brevibacteriaceae</taxon>
        <taxon>Brevibacterium</taxon>
    </lineage>
</organism>
<proteinExistence type="predicted"/>
<feature type="transmembrane region" description="Helical" evidence="1">
    <location>
        <begin position="101"/>
        <end position="122"/>
    </location>
</feature>
<comment type="caution">
    <text evidence="2">The sequence shown here is derived from an EMBL/GenBank/DDBJ whole genome shotgun (WGS) entry which is preliminary data.</text>
</comment>
<evidence type="ECO:0000256" key="1">
    <source>
        <dbReference type="SAM" id="Phobius"/>
    </source>
</evidence>
<dbReference type="EMBL" id="JTJZ01000020">
    <property type="protein sequence ID" value="KHS51693.1"/>
    <property type="molecule type" value="Genomic_DNA"/>
</dbReference>
<keyword evidence="1" id="KW-1133">Transmembrane helix</keyword>
<gene>
    <name evidence="2" type="ORF">AE0388_2243</name>
</gene>
<feature type="transmembrane region" description="Helical" evidence="1">
    <location>
        <begin position="33"/>
        <end position="53"/>
    </location>
</feature>
<protein>
    <submittedName>
        <fullName evidence="2">Uncharacterized protein</fullName>
    </submittedName>
</protein>
<dbReference type="OrthoDB" id="4476959at2"/>
<feature type="transmembrane region" description="Helical" evidence="1">
    <location>
        <begin position="60"/>
        <end position="81"/>
    </location>
</feature>
<evidence type="ECO:0000313" key="2">
    <source>
        <dbReference type="EMBL" id="KHS51693.1"/>
    </source>
</evidence>
<evidence type="ECO:0000313" key="3">
    <source>
        <dbReference type="Proteomes" id="UP000031488"/>
    </source>
</evidence>
<keyword evidence="3" id="KW-1185">Reference proteome</keyword>
<keyword evidence="1" id="KW-0472">Membrane</keyword>
<dbReference type="AlphaFoldDB" id="A0A0B9AQS5"/>
<dbReference type="RefSeq" id="WP_052240026.1">
    <property type="nucleotide sequence ID" value="NZ_JTJZ01000020.1"/>
</dbReference>
<name>A0A0B9AQS5_BRELN</name>
<reference evidence="2 3" key="1">
    <citation type="submission" date="2014-11" db="EMBL/GenBank/DDBJ databases">
        <title>Draft Genome Sequence of Brevibacterium linens AE038-8.</title>
        <authorList>
            <person name="Maizel D."/>
            <person name="Utturkar S.M."/>
            <person name="Brown S.D."/>
            <person name="Ferrero M."/>
            <person name="Rosen B.P."/>
        </authorList>
    </citation>
    <scope>NUCLEOTIDE SEQUENCE [LARGE SCALE GENOMIC DNA]</scope>
    <source>
        <strain evidence="2 3">AE038-8</strain>
    </source>
</reference>
<accession>A0A0B9AQS5</accession>
<keyword evidence="1" id="KW-0812">Transmembrane</keyword>
<sequence length="147" mass="15425">MAVGALLTALATGIVEMIAQLWPLDHLGDSLEAIAIRLLIYAAVLVAIASFARGRNWARLVLLLGLGVVGMLSLLIDPVIWMLTDPDLGALLAAMDAQLAVITGSRAAHITAVAVAVVAMTLPGTRRYCSKAANVPKRFSSAPQDKQ</sequence>